<accession>A0A1R0FAA7</accession>
<evidence type="ECO:0000313" key="1">
    <source>
        <dbReference type="EMBL" id="OLY43890.1"/>
    </source>
</evidence>
<organism evidence="1 2">
    <name type="scientific">Bartonella apis</name>
    <dbReference type="NCBI Taxonomy" id="1686310"/>
    <lineage>
        <taxon>Bacteria</taxon>
        <taxon>Pseudomonadati</taxon>
        <taxon>Pseudomonadota</taxon>
        <taxon>Alphaproteobacteria</taxon>
        <taxon>Hyphomicrobiales</taxon>
        <taxon>Bartonellaceae</taxon>
        <taxon>Bartonella</taxon>
    </lineage>
</organism>
<reference evidence="1 2" key="1">
    <citation type="submission" date="2016-12" db="EMBL/GenBank/DDBJ databases">
        <title>Comparative genomics of Bartonella apis.</title>
        <authorList>
            <person name="Engel P."/>
        </authorList>
    </citation>
    <scope>NUCLEOTIDE SEQUENCE [LARGE SCALE GENOMIC DNA]</scope>
    <source>
        <strain evidence="1 2">PEB0149</strain>
    </source>
</reference>
<keyword evidence="2" id="KW-1185">Reference proteome</keyword>
<dbReference type="RefSeq" id="WP_178391755.1">
    <property type="nucleotide sequence ID" value="NZ_CALYQA010000006.1"/>
</dbReference>
<dbReference type="EMBL" id="LXYT01000001">
    <property type="protein sequence ID" value="OLY43890.1"/>
    <property type="molecule type" value="Genomic_DNA"/>
</dbReference>
<protein>
    <submittedName>
        <fullName evidence="1">Uncharacterized protein</fullName>
    </submittedName>
</protein>
<proteinExistence type="predicted"/>
<name>A0A1R0FAA7_9HYPH</name>
<dbReference type="AlphaFoldDB" id="A0A1R0FAA7"/>
<sequence length="53" mass="6167">MECSSSGVFEVERAVREFHLYDPECDVNDEFLREMLCVEALRKGMALHFGKEI</sequence>
<dbReference type="Proteomes" id="UP000187344">
    <property type="component" value="Unassembled WGS sequence"/>
</dbReference>
<evidence type="ECO:0000313" key="2">
    <source>
        <dbReference type="Proteomes" id="UP000187344"/>
    </source>
</evidence>
<comment type="caution">
    <text evidence="1">The sequence shown here is derived from an EMBL/GenBank/DDBJ whole genome shotgun (WGS) entry which is preliminary data.</text>
</comment>
<gene>
    <name evidence="1" type="ORF">PEB0149_013310</name>
</gene>